<dbReference type="Proteomes" id="UP000034591">
    <property type="component" value="Unassembled WGS sequence"/>
</dbReference>
<dbReference type="STRING" id="1618545.US53_C0017G0010"/>
<accession>A0A0G0H2M1</accession>
<dbReference type="InterPro" id="IPR013509">
    <property type="entry name" value="RNR_lsu_N"/>
</dbReference>
<feature type="domain" description="ATP-cone" evidence="5">
    <location>
        <begin position="57"/>
        <end position="148"/>
    </location>
</feature>
<dbReference type="EMBL" id="LBTI01000017">
    <property type="protein sequence ID" value="KKQ37513.1"/>
    <property type="molecule type" value="Genomic_DNA"/>
</dbReference>
<protein>
    <submittedName>
        <fullName evidence="6">Ribonucleoside-diphosphate reductase</fullName>
    </submittedName>
</protein>
<dbReference type="InterPro" id="IPR008926">
    <property type="entry name" value="RNR_R1-su_N"/>
</dbReference>
<evidence type="ECO:0000256" key="4">
    <source>
        <dbReference type="PROSITE-ProRule" id="PRU00492"/>
    </source>
</evidence>
<keyword evidence="2 4" id="KW-0067">ATP-binding</keyword>
<proteinExistence type="predicted"/>
<keyword evidence="3" id="KW-0215">Deoxyribonucleotide synthesis</keyword>
<dbReference type="GO" id="GO:0009263">
    <property type="term" value="P:deoxyribonucleotide biosynthetic process"/>
    <property type="evidence" value="ECO:0007669"/>
    <property type="project" value="UniProtKB-KW"/>
</dbReference>
<dbReference type="PROSITE" id="PS51161">
    <property type="entry name" value="ATP_CONE"/>
    <property type="match status" value="1"/>
</dbReference>
<comment type="caution">
    <text evidence="6">The sequence shown here is derived from an EMBL/GenBank/DDBJ whole genome shotgun (WGS) entry which is preliminary data.</text>
</comment>
<evidence type="ECO:0000256" key="2">
    <source>
        <dbReference type="ARBA" id="ARBA00022840"/>
    </source>
</evidence>
<feature type="non-terminal residue" evidence="6">
    <location>
        <position position="227"/>
    </location>
</feature>
<reference evidence="6 7" key="1">
    <citation type="journal article" date="2015" name="Nature">
        <title>rRNA introns, odd ribosomes, and small enigmatic genomes across a large radiation of phyla.</title>
        <authorList>
            <person name="Brown C.T."/>
            <person name="Hug L.A."/>
            <person name="Thomas B.C."/>
            <person name="Sharon I."/>
            <person name="Castelle C.J."/>
            <person name="Singh A."/>
            <person name="Wilkins M.J."/>
            <person name="Williams K.H."/>
            <person name="Banfield J.F."/>
        </authorList>
    </citation>
    <scope>NUCLEOTIDE SEQUENCE [LARGE SCALE GENOMIC DNA]</scope>
</reference>
<evidence type="ECO:0000256" key="3">
    <source>
        <dbReference type="ARBA" id="ARBA00023116"/>
    </source>
</evidence>
<evidence type="ECO:0000256" key="1">
    <source>
        <dbReference type="ARBA" id="ARBA00022741"/>
    </source>
</evidence>
<gene>
    <name evidence="6" type="ORF">US53_C0017G0010</name>
</gene>
<name>A0A0G0H2M1_9BACT</name>
<dbReference type="GO" id="GO:0005524">
    <property type="term" value="F:ATP binding"/>
    <property type="evidence" value="ECO:0007669"/>
    <property type="project" value="UniProtKB-UniRule"/>
</dbReference>
<dbReference type="Pfam" id="PF00317">
    <property type="entry name" value="Ribonuc_red_lgN"/>
    <property type="match status" value="1"/>
</dbReference>
<dbReference type="InterPro" id="IPR005144">
    <property type="entry name" value="ATP-cone_dom"/>
</dbReference>
<dbReference type="Pfam" id="PF03477">
    <property type="entry name" value="ATP-cone"/>
    <property type="match status" value="1"/>
</dbReference>
<organism evidence="6 7">
    <name type="scientific">Candidatus Woesebacteria bacterium GW2011_GWA1_37_7</name>
    <dbReference type="NCBI Taxonomy" id="1618545"/>
    <lineage>
        <taxon>Bacteria</taxon>
        <taxon>Candidatus Woeseibacteriota</taxon>
    </lineage>
</organism>
<evidence type="ECO:0000313" key="7">
    <source>
        <dbReference type="Proteomes" id="UP000034591"/>
    </source>
</evidence>
<keyword evidence="1 4" id="KW-0547">Nucleotide-binding</keyword>
<dbReference type="GO" id="GO:0004748">
    <property type="term" value="F:ribonucleoside-diphosphate reductase activity, thioredoxin disulfide as acceptor"/>
    <property type="evidence" value="ECO:0007669"/>
    <property type="project" value="InterPro"/>
</dbReference>
<evidence type="ECO:0000259" key="5">
    <source>
        <dbReference type="PROSITE" id="PS51161"/>
    </source>
</evidence>
<dbReference type="SUPFAM" id="SSF48168">
    <property type="entry name" value="R1 subunit of ribonucleotide reductase, N-terminal domain"/>
    <property type="match status" value="1"/>
</dbReference>
<sequence>MKWVARRVMVADMQNAKNMAKNGNSKSSKASNLLELQTVVFAKGSYKKVNGLGFKVKSVIKSDGKIEPFSLDKLGKSIIAAGRDTKAFKQKKAIKILSRVKKLVNELNMKTITTTEIRDLVEPVIASEGYFKTARYYILYKERKEQTKRLTFKLLEPEMTENARLTLVSRCSKQSMTGETIETPGQIFWRVARHLAKAEINWADETEVEKWSQIFFEKMARFKFICT</sequence>
<evidence type="ECO:0000313" key="6">
    <source>
        <dbReference type="EMBL" id="KKQ37513.1"/>
    </source>
</evidence>
<dbReference type="AlphaFoldDB" id="A0A0G0H2M1"/>
<dbReference type="Gene3D" id="3.20.70.20">
    <property type="match status" value="1"/>
</dbReference>